<organism evidence="2 3">
    <name type="scientific">Streptomyces palmae</name>
    <dbReference type="NCBI Taxonomy" id="1701085"/>
    <lineage>
        <taxon>Bacteria</taxon>
        <taxon>Bacillati</taxon>
        <taxon>Actinomycetota</taxon>
        <taxon>Actinomycetes</taxon>
        <taxon>Kitasatosporales</taxon>
        <taxon>Streptomycetaceae</taxon>
        <taxon>Streptomyces</taxon>
    </lineage>
</organism>
<evidence type="ECO:0000256" key="1">
    <source>
        <dbReference type="SAM" id="MobiDB-lite"/>
    </source>
</evidence>
<dbReference type="EMBL" id="SRID01000500">
    <property type="protein sequence ID" value="TGA87669.1"/>
    <property type="molecule type" value="Genomic_DNA"/>
</dbReference>
<protein>
    <submittedName>
        <fullName evidence="2">Uncharacterized protein</fullName>
    </submittedName>
</protein>
<evidence type="ECO:0000313" key="2">
    <source>
        <dbReference type="EMBL" id="TGA87669.1"/>
    </source>
</evidence>
<dbReference type="RefSeq" id="WP_135342249.1">
    <property type="nucleotide sequence ID" value="NZ_JBHLTX010000026.1"/>
</dbReference>
<evidence type="ECO:0000313" key="3">
    <source>
        <dbReference type="Proteomes" id="UP000297948"/>
    </source>
</evidence>
<dbReference type="AlphaFoldDB" id="A0A4Z0G0F4"/>
<gene>
    <name evidence="2" type="ORF">E4099_29935</name>
</gene>
<reference evidence="2 3" key="1">
    <citation type="submission" date="2019-03" db="EMBL/GenBank/DDBJ databases">
        <authorList>
            <person name="Gonzalez-Pimentel J.L."/>
        </authorList>
    </citation>
    <scope>NUCLEOTIDE SEQUENCE [LARGE SCALE GENOMIC DNA]</scope>
    <source>
        <strain evidence="2 3">JCM 31289</strain>
    </source>
</reference>
<dbReference type="Proteomes" id="UP000297948">
    <property type="component" value="Unassembled WGS sequence"/>
</dbReference>
<dbReference type="OrthoDB" id="4282368at2"/>
<comment type="caution">
    <text evidence="2">The sequence shown here is derived from an EMBL/GenBank/DDBJ whole genome shotgun (WGS) entry which is preliminary data.</text>
</comment>
<proteinExistence type="predicted"/>
<feature type="compositionally biased region" description="Basic and acidic residues" evidence="1">
    <location>
        <begin position="1"/>
        <end position="18"/>
    </location>
</feature>
<sequence length="88" mass="9663">MDEDSGKLGYEQRVRDSRDVEDEVGRVSSGLLDMLHTKGKVTEPGPMALMCPAGEGPGRDLRWVSHPWSMYGVEGGEKRAGCEQESKP</sequence>
<name>A0A4Z0G0F4_9ACTN</name>
<feature type="region of interest" description="Disordered" evidence="1">
    <location>
        <begin position="1"/>
        <end position="22"/>
    </location>
</feature>
<accession>A0A4Z0G0F4</accession>
<keyword evidence="3" id="KW-1185">Reference proteome</keyword>